<feature type="site" description="Interacts with tRNA; defines subfamily-specific binding signature" evidence="9">
    <location>
        <position position="329"/>
    </location>
</feature>
<reference evidence="14 15" key="1">
    <citation type="journal article" date="2014" name="Int. J. Syst. Evol. Microbiol.">
        <title>Sneathiella chungangensis sp. nov., isolated from a marine sand, and emended description of the genus Sneathiella.</title>
        <authorList>
            <person name="Siamphan C."/>
            <person name="Kim H."/>
            <person name="Lee J.S."/>
            <person name="Kim W."/>
        </authorList>
    </citation>
    <scope>NUCLEOTIDE SEQUENCE [LARGE SCALE GENOMIC DNA]</scope>
    <source>
        <strain evidence="14 15">KCTC 32476</strain>
    </source>
</reference>
<comment type="caution">
    <text evidence="14">The sequence shown here is derived from an EMBL/GenBank/DDBJ whole genome shotgun (WGS) entry which is preliminary data.</text>
</comment>
<dbReference type="InterPro" id="IPR035587">
    <property type="entry name" value="DUS-like_FMN-bd"/>
</dbReference>
<feature type="binding site" evidence="9">
    <location>
        <begin position="228"/>
        <end position="230"/>
    </location>
    <ligand>
        <name>FMN</name>
        <dbReference type="ChEBI" id="CHEBI:58210"/>
    </ligand>
</feature>
<feature type="site" description="Interacts with tRNA; defines subfamily-specific binding signature" evidence="9">
    <location>
        <position position="308"/>
    </location>
</feature>
<comment type="cofactor">
    <cofactor evidence="1 9 10 12">
        <name>FMN</name>
        <dbReference type="ChEBI" id="CHEBI:58210"/>
    </cofactor>
</comment>
<comment type="similarity">
    <text evidence="10">Belongs to the dus family.</text>
</comment>
<feature type="site" description="Interacts with tRNA" evidence="9">
    <location>
        <position position="205"/>
    </location>
</feature>
<dbReference type="GO" id="GO:0017150">
    <property type="term" value="F:tRNA dihydrouridine synthase activity"/>
    <property type="evidence" value="ECO:0007669"/>
    <property type="project" value="UniProtKB-UniRule"/>
</dbReference>
<evidence type="ECO:0000256" key="11">
    <source>
        <dbReference type="PIRSR" id="PIRSR006621-1"/>
    </source>
</evidence>
<dbReference type="OrthoDB" id="9810372at2"/>
<keyword evidence="4 9" id="KW-0288">FMN</keyword>
<feature type="active site" description="Proton donor" evidence="9 11">
    <location>
        <position position="127"/>
    </location>
</feature>
<dbReference type="CDD" id="cd02801">
    <property type="entry name" value="DUS_like_FMN"/>
    <property type="match status" value="1"/>
</dbReference>
<sequence length="352" mass="38187">MTAPIISFFVIGVILPLKYDKENRGIKSVATVTLAPMEGVVDVYMRDMLTRIGGFDLCVSEFVRVSQHLYPASVFHHLCPELKQGGQTAAGVPVHVQIMGGEAQVMAENAAFAAELGAPGIDLNFGCPAKTVNRHDAGATLLQWPERLHEIVSAVRRAVPGNVPVSAKMRLGFSDKALALDNALAVAAAGAGKLTVHARTKMEGYRPPAHWDCLRPIRERLDIPVVANGEIWTAADYAICREISGCDDVMVGRGVIARPGLGREIAAARKGQPSTPALDWPDILSLITEYRALIRGMDNPPREAGRLKQWIKLLGRTYGDAGDLFLKIRRHDTPDDILRDVERARADLPAAA</sequence>
<keyword evidence="2 9" id="KW-0820">tRNA-binding</keyword>
<name>A0A845MJR5_9PROT</name>
<dbReference type="InterPro" id="IPR018517">
    <property type="entry name" value="tRNA_hU_synthase_CS"/>
</dbReference>
<evidence type="ECO:0000256" key="1">
    <source>
        <dbReference type="ARBA" id="ARBA00001917"/>
    </source>
</evidence>
<feature type="site" description="Interacts with tRNA; defines subfamily-specific binding signature" evidence="9">
    <location>
        <position position="64"/>
    </location>
</feature>
<dbReference type="EMBL" id="WTVA01000015">
    <property type="protein sequence ID" value="MZR23991.1"/>
    <property type="molecule type" value="Genomic_DNA"/>
</dbReference>
<evidence type="ECO:0000256" key="5">
    <source>
        <dbReference type="ARBA" id="ARBA00022694"/>
    </source>
</evidence>
<comment type="caution">
    <text evidence="9">Lacks conserved residue(s) required for the propagation of feature annotation.</text>
</comment>
<dbReference type="AlphaFoldDB" id="A0A845MJR5"/>
<evidence type="ECO:0000256" key="10">
    <source>
        <dbReference type="PIRNR" id="PIRNR006621"/>
    </source>
</evidence>
<keyword evidence="12" id="KW-0547">Nucleotide-binding</keyword>
<feature type="site" description="Interacts with tRNA" evidence="9">
    <location>
        <position position="124"/>
    </location>
</feature>
<dbReference type="InterPro" id="IPR013785">
    <property type="entry name" value="Aldolase_TIM"/>
</dbReference>
<keyword evidence="8 9" id="KW-0560">Oxidoreductase</keyword>
<proteinExistence type="inferred from homology"/>
<gene>
    <name evidence="9" type="primary">dusC</name>
    <name evidence="14" type="ORF">GQF03_16775</name>
</gene>
<keyword evidence="5 9" id="KW-0819">tRNA processing</keyword>
<dbReference type="EC" id="1.3.1.-" evidence="9"/>
<dbReference type="InterPro" id="IPR032886">
    <property type="entry name" value="DusC"/>
</dbReference>
<evidence type="ECO:0000256" key="6">
    <source>
        <dbReference type="ARBA" id="ARBA00022857"/>
    </source>
</evidence>
<evidence type="ECO:0000256" key="4">
    <source>
        <dbReference type="ARBA" id="ARBA00022643"/>
    </source>
</evidence>
<dbReference type="PANTHER" id="PTHR11082:SF26">
    <property type="entry name" value="TRNA-DIHYDROURIDINE(16) SYNTHASE"/>
    <property type="match status" value="1"/>
</dbReference>
<evidence type="ECO:0000313" key="15">
    <source>
        <dbReference type="Proteomes" id="UP000445696"/>
    </source>
</evidence>
<feature type="binding site" evidence="9 12">
    <location>
        <position position="168"/>
    </location>
    <ligand>
        <name>FMN</name>
        <dbReference type="ChEBI" id="CHEBI:58210"/>
    </ligand>
</feature>
<evidence type="ECO:0000259" key="13">
    <source>
        <dbReference type="Pfam" id="PF01207"/>
    </source>
</evidence>
<evidence type="ECO:0000256" key="8">
    <source>
        <dbReference type="ARBA" id="ARBA00023002"/>
    </source>
</evidence>
<comment type="function">
    <text evidence="9">Catalyzes the synthesis of 5,6-dihydrouridine (D), a modified base found in the D-loop of most tRNAs, via the reduction of the C5-C6 double bond in target uridines. Specifically modifies U16 in tRNAs.</text>
</comment>
<dbReference type="GO" id="GO:0050660">
    <property type="term" value="F:flavin adenine dinucleotide binding"/>
    <property type="evidence" value="ECO:0007669"/>
    <property type="project" value="InterPro"/>
</dbReference>
<evidence type="ECO:0000256" key="2">
    <source>
        <dbReference type="ARBA" id="ARBA00022555"/>
    </source>
</evidence>
<feature type="binding site" evidence="9 12">
    <location>
        <begin position="252"/>
        <end position="253"/>
    </location>
    <ligand>
        <name>FMN</name>
        <dbReference type="ChEBI" id="CHEBI:58210"/>
    </ligand>
</feature>
<dbReference type="GO" id="GO:0010181">
    <property type="term" value="F:FMN binding"/>
    <property type="evidence" value="ECO:0007669"/>
    <property type="project" value="UniProtKB-UniRule"/>
</dbReference>
<evidence type="ECO:0000256" key="9">
    <source>
        <dbReference type="HAMAP-Rule" id="MF_02043"/>
    </source>
</evidence>
<dbReference type="PROSITE" id="PS01136">
    <property type="entry name" value="UPF0034"/>
    <property type="match status" value="1"/>
</dbReference>
<dbReference type="HAMAP" id="MF_02043">
    <property type="entry name" value="DusC_subfam"/>
    <property type="match status" value="1"/>
</dbReference>
<dbReference type="GO" id="GO:0000049">
    <property type="term" value="F:tRNA binding"/>
    <property type="evidence" value="ECO:0007669"/>
    <property type="project" value="UniProtKB-UniRule"/>
</dbReference>
<feature type="binding site" evidence="9 12">
    <location>
        <position position="97"/>
    </location>
    <ligand>
        <name>FMN</name>
        <dbReference type="ChEBI" id="CHEBI:58210"/>
    </ligand>
</feature>
<comment type="similarity">
    <text evidence="9">Belongs to the Dus family. DusC subfamily.</text>
</comment>
<comment type="catalytic activity">
    <reaction evidence="9">
        <text>5,6-dihydrouridine(16) in tRNA + NAD(+) = uridine(16) in tRNA + NADH + H(+)</text>
        <dbReference type="Rhea" id="RHEA:53380"/>
        <dbReference type="Rhea" id="RHEA-COMP:13543"/>
        <dbReference type="Rhea" id="RHEA-COMP:13544"/>
        <dbReference type="ChEBI" id="CHEBI:15378"/>
        <dbReference type="ChEBI" id="CHEBI:57540"/>
        <dbReference type="ChEBI" id="CHEBI:57945"/>
        <dbReference type="ChEBI" id="CHEBI:65315"/>
        <dbReference type="ChEBI" id="CHEBI:74443"/>
    </reaction>
</comment>
<keyword evidence="15" id="KW-1185">Reference proteome</keyword>
<dbReference type="Gene3D" id="1.20.225.30">
    <property type="entry name" value="Dihydrouridine synthase, C-terminal recognition domain"/>
    <property type="match status" value="1"/>
</dbReference>
<keyword evidence="6 9" id="KW-0521">NADP</keyword>
<feature type="site" description="Interacts with tRNA; defines subfamily-specific binding signature" evidence="9">
    <location>
        <position position="306"/>
    </location>
</feature>
<keyword evidence="7 9" id="KW-0694">RNA-binding</keyword>
<evidence type="ECO:0000256" key="12">
    <source>
        <dbReference type="PIRSR" id="PIRSR006621-2"/>
    </source>
</evidence>
<dbReference type="InterPro" id="IPR042270">
    <property type="entry name" value="DusC_C"/>
</dbReference>
<keyword evidence="3 9" id="KW-0285">Flavoprotein</keyword>
<comment type="catalytic activity">
    <reaction evidence="9">
        <text>5,6-dihydrouridine(16) in tRNA + NADP(+) = uridine(16) in tRNA + NADPH + H(+)</text>
        <dbReference type="Rhea" id="RHEA:53376"/>
        <dbReference type="Rhea" id="RHEA-COMP:13543"/>
        <dbReference type="Rhea" id="RHEA-COMP:13544"/>
        <dbReference type="ChEBI" id="CHEBI:15378"/>
        <dbReference type="ChEBI" id="CHEBI:57783"/>
        <dbReference type="ChEBI" id="CHEBI:58349"/>
        <dbReference type="ChEBI" id="CHEBI:65315"/>
        <dbReference type="ChEBI" id="CHEBI:74443"/>
    </reaction>
</comment>
<dbReference type="Pfam" id="PF01207">
    <property type="entry name" value="Dus"/>
    <property type="match status" value="1"/>
</dbReference>
<feature type="binding site" evidence="12">
    <location>
        <position position="197"/>
    </location>
    <ligand>
        <name>FMN</name>
        <dbReference type="ChEBI" id="CHEBI:58210"/>
    </ligand>
</feature>
<feature type="domain" description="DUS-like FMN-binding" evidence="13">
    <location>
        <begin position="34"/>
        <end position="276"/>
    </location>
</feature>
<dbReference type="InterPro" id="IPR001269">
    <property type="entry name" value="DUS_fam"/>
</dbReference>
<evidence type="ECO:0000256" key="3">
    <source>
        <dbReference type="ARBA" id="ARBA00022630"/>
    </source>
</evidence>
<dbReference type="Proteomes" id="UP000445696">
    <property type="component" value="Unassembled WGS sequence"/>
</dbReference>
<dbReference type="PIRSF" id="PIRSF006621">
    <property type="entry name" value="Dus"/>
    <property type="match status" value="1"/>
</dbReference>
<dbReference type="Gene3D" id="3.20.20.70">
    <property type="entry name" value="Aldolase class I"/>
    <property type="match status" value="1"/>
</dbReference>
<protein>
    <recommendedName>
        <fullName evidence="9">tRNA-dihydrouridine(16) synthase</fullName>
        <ecNumber evidence="9">1.3.1.-</ecNumber>
    </recommendedName>
    <alternativeName>
        <fullName evidence="9">U16-specific dihydrouridine synthase</fullName>
        <shortName evidence="9">U16-specific Dus</shortName>
    </alternativeName>
    <alternativeName>
        <fullName evidence="9">tRNA-dihydrouridine synthase C</fullName>
    </alternativeName>
</protein>
<dbReference type="SUPFAM" id="SSF51395">
    <property type="entry name" value="FMN-linked oxidoreductases"/>
    <property type="match status" value="1"/>
</dbReference>
<evidence type="ECO:0000313" key="14">
    <source>
        <dbReference type="EMBL" id="MZR23991.1"/>
    </source>
</evidence>
<dbReference type="PANTHER" id="PTHR11082">
    <property type="entry name" value="TRNA-DIHYDROURIDINE SYNTHASE"/>
    <property type="match status" value="1"/>
</dbReference>
<organism evidence="14 15">
    <name type="scientific">Sneathiella chungangensis</name>
    <dbReference type="NCBI Taxonomy" id="1418234"/>
    <lineage>
        <taxon>Bacteria</taxon>
        <taxon>Pseudomonadati</taxon>
        <taxon>Pseudomonadota</taxon>
        <taxon>Alphaproteobacteria</taxon>
        <taxon>Sneathiellales</taxon>
        <taxon>Sneathiellaceae</taxon>
        <taxon>Sneathiella</taxon>
    </lineage>
</organism>
<evidence type="ECO:0000256" key="7">
    <source>
        <dbReference type="ARBA" id="ARBA00022884"/>
    </source>
</evidence>
<accession>A0A845MJR5</accession>